<dbReference type="GO" id="GO:0070476">
    <property type="term" value="P:rRNA (guanine-N7)-methylation"/>
    <property type="evidence" value="ECO:0007669"/>
    <property type="project" value="InterPro"/>
</dbReference>
<keyword evidence="2" id="KW-1185">Reference proteome</keyword>
<evidence type="ECO:0000313" key="2">
    <source>
        <dbReference type="Proteomes" id="UP000504618"/>
    </source>
</evidence>
<dbReference type="AlphaFoldDB" id="A0A6J1R7C8"/>
<dbReference type="GeneID" id="112465501"/>
<name>A0A6J1R7C8_9HYME</name>
<feature type="domain" description="18S rRNA (guanine(1575)-N(7))-methyltransferase Bud23 C-terminal" evidence="1">
    <location>
        <begin position="5"/>
        <end position="59"/>
    </location>
</feature>
<dbReference type="InterPro" id="IPR022238">
    <property type="entry name" value="Bud23_C"/>
</dbReference>
<evidence type="ECO:0000313" key="3">
    <source>
        <dbReference type="RefSeq" id="XP_024888841.1"/>
    </source>
</evidence>
<dbReference type="Proteomes" id="UP000504618">
    <property type="component" value="Unplaced"/>
</dbReference>
<organism evidence="2 3">
    <name type="scientific">Temnothorax curvispinosus</name>
    <dbReference type="NCBI Taxonomy" id="300111"/>
    <lineage>
        <taxon>Eukaryota</taxon>
        <taxon>Metazoa</taxon>
        <taxon>Ecdysozoa</taxon>
        <taxon>Arthropoda</taxon>
        <taxon>Hexapoda</taxon>
        <taxon>Insecta</taxon>
        <taxon>Pterygota</taxon>
        <taxon>Neoptera</taxon>
        <taxon>Endopterygota</taxon>
        <taxon>Hymenoptera</taxon>
        <taxon>Apocrita</taxon>
        <taxon>Aculeata</taxon>
        <taxon>Formicoidea</taxon>
        <taxon>Formicidae</taxon>
        <taxon>Myrmicinae</taxon>
        <taxon>Temnothorax</taxon>
    </lineage>
</organism>
<evidence type="ECO:0000259" key="1">
    <source>
        <dbReference type="Pfam" id="PF12589"/>
    </source>
</evidence>
<accession>A0A6J1R7C8</accession>
<gene>
    <name evidence="3" type="primary">LOC112465501</name>
</gene>
<reference evidence="3" key="1">
    <citation type="submission" date="2025-08" db="UniProtKB">
        <authorList>
            <consortium name="RefSeq"/>
        </authorList>
    </citation>
    <scope>IDENTIFICATION</scope>
    <source>
        <tissue evidence="3">Whole body</tissue>
    </source>
</reference>
<dbReference type="RefSeq" id="XP_024888841.1">
    <property type="nucleotide sequence ID" value="XM_025033073.1"/>
</dbReference>
<sequence>MFLVLMTGEAAPLLKALGVENEDRQTVANLRREYIKKAKGKSLKKSRDWILEKKERRRR</sequence>
<dbReference type="Pfam" id="PF12589">
    <property type="entry name" value="WBS_methylT"/>
    <property type="match status" value="1"/>
</dbReference>
<proteinExistence type="predicted"/>
<dbReference type="GO" id="GO:0016435">
    <property type="term" value="F:rRNA (guanine) methyltransferase activity"/>
    <property type="evidence" value="ECO:0007669"/>
    <property type="project" value="InterPro"/>
</dbReference>
<protein>
    <submittedName>
        <fullName evidence="3">Probable 18S rRNA (Guanine-N(7))-methyltransferase</fullName>
    </submittedName>
</protein>
<dbReference type="OrthoDB" id="2877at2759"/>